<comment type="caution">
    <text evidence="1">The sequence shown here is derived from an EMBL/GenBank/DDBJ whole genome shotgun (WGS) entry which is preliminary data.</text>
</comment>
<dbReference type="Proteomes" id="UP000194003">
    <property type="component" value="Unassembled WGS sequence"/>
</dbReference>
<dbReference type="EMBL" id="LVJN01000015">
    <property type="protein sequence ID" value="OSM07098.1"/>
    <property type="molecule type" value="Genomic_DNA"/>
</dbReference>
<proteinExistence type="predicted"/>
<protein>
    <submittedName>
        <fullName evidence="1">Uncharacterized protein</fullName>
    </submittedName>
</protein>
<evidence type="ECO:0000313" key="2">
    <source>
        <dbReference type="Proteomes" id="UP000194003"/>
    </source>
</evidence>
<reference evidence="1 2" key="1">
    <citation type="journal article" date="2016" name="BMC Genomics">
        <title>Combined genomic and structural analyses of a cultured magnetotactic bacterium reveals its niche adaptation to a dynamic environment.</title>
        <authorList>
            <person name="Araujo A.C."/>
            <person name="Morillo V."/>
            <person name="Cypriano J."/>
            <person name="Teixeira L.C."/>
            <person name="Leao P."/>
            <person name="Lyra S."/>
            <person name="Almeida L.G."/>
            <person name="Bazylinski D.A."/>
            <person name="Vasconcellos A.T."/>
            <person name="Abreu F."/>
            <person name="Lins U."/>
        </authorList>
    </citation>
    <scope>NUCLEOTIDE SEQUENCE [LARGE SCALE GENOMIC DNA]</scope>
    <source>
        <strain evidence="1 2">IT-1</strain>
    </source>
</reference>
<accession>A0A1Y2K8M9</accession>
<keyword evidence="2" id="KW-1185">Reference proteome</keyword>
<sequence>MARYNGQPLAGQILTLTSELGQSVRAATDAQGRARITLPERFKRAEGGHRRATTRFVVATTLLQGGRQEQAAFNDHFIAPQSEGKSAPLGWGFLALGMLLGAPLLRQKSSSQNQETRP</sequence>
<evidence type="ECO:0000313" key="1">
    <source>
        <dbReference type="EMBL" id="OSM07098.1"/>
    </source>
</evidence>
<gene>
    <name evidence="1" type="ORF">MAIT1_03992</name>
</gene>
<dbReference type="STRING" id="1434232.MAIT1_03992"/>
<organism evidence="1 2">
    <name type="scientific">Magnetofaba australis IT-1</name>
    <dbReference type="NCBI Taxonomy" id="1434232"/>
    <lineage>
        <taxon>Bacteria</taxon>
        <taxon>Pseudomonadati</taxon>
        <taxon>Pseudomonadota</taxon>
        <taxon>Magnetococcia</taxon>
        <taxon>Magnetococcales</taxon>
        <taxon>Magnetococcaceae</taxon>
        <taxon>Magnetofaba</taxon>
    </lineage>
</organism>
<name>A0A1Y2K8M9_9PROT</name>
<dbReference type="AlphaFoldDB" id="A0A1Y2K8M9"/>